<evidence type="ECO:0000256" key="1">
    <source>
        <dbReference type="SAM" id="MobiDB-lite"/>
    </source>
</evidence>
<sequence length="106" mass="11475">MGPHSFALVLEYVLAVFCDGGTTSPFVRKDWPSLDMPFDSDVFAAPPGYNAPQQVVSIFCFSSLQKKIGSRSAGSVIKPRLEQCVSGSHNARRSCRQGSDSVMDDS</sequence>
<reference evidence="3 4" key="1">
    <citation type="submission" date="2024-11" db="EMBL/GenBank/DDBJ databases">
        <title>Chromosome-level genome assembly of Eucalyptus globulus Labill. provides insights into its genome evolution.</title>
        <authorList>
            <person name="Li X."/>
        </authorList>
    </citation>
    <scope>NUCLEOTIDE SEQUENCE [LARGE SCALE GENOMIC DNA]</scope>
    <source>
        <strain evidence="3">CL2024</strain>
        <tissue evidence="3">Fresh tender leaves</tissue>
    </source>
</reference>
<evidence type="ECO:0008006" key="5">
    <source>
        <dbReference type="Google" id="ProtNLM"/>
    </source>
</evidence>
<gene>
    <name evidence="3" type="ORF">ACJRO7_034874</name>
</gene>
<name>A0ABD3JAJ0_EUCGL</name>
<evidence type="ECO:0000313" key="3">
    <source>
        <dbReference type="EMBL" id="KAL3722572.1"/>
    </source>
</evidence>
<feature type="region of interest" description="Disordered" evidence="1">
    <location>
        <begin position="87"/>
        <end position="106"/>
    </location>
</feature>
<protein>
    <recommendedName>
        <fullName evidence="5">Secreted protein</fullName>
    </recommendedName>
</protein>
<feature type="signal peptide" evidence="2">
    <location>
        <begin position="1"/>
        <end position="23"/>
    </location>
</feature>
<feature type="chain" id="PRO_5044839514" description="Secreted protein" evidence="2">
    <location>
        <begin position="24"/>
        <end position="106"/>
    </location>
</feature>
<dbReference type="EMBL" id="JBJKBG010000009">
    <property type="protein sequence ID" value="KAL3722572.1"/>
    <property type="molecule type" value="Genomic_DNA"/>
</dbReference>
<comment type="caution">
    <text evidence="3">The sequence shown here is derived from an EMBL/GenBank/DDBJ whole genome shotgun (WGS) entry which is preliminary data.</text>
</comment>
<evidence type="ECO:0000313" key="4">
    <source>
        <dbReference type="Proteomes" id="UP001634007"/>
    </source>
</evidence>
<evidence type="ECO:0000256" key="2">
    <source>
        <dbReference type="SAM" id="SignalP"/>
    </source>
</evidence>
<proteinExistence type="predicted"/>
<keyword evidence="4" id="KW-1185">Reference proteome</keyword>
<accession>A0ABD3JAJ0</accession>
<dbReference type="AlphaFoldDB" id="A0ABD3JAJ0"/>
<organism evidence="3 4">
    <name type="scientific">Eucalyptus globulus</name>
    <name type="common">Tasmanian blue gum</name>
    <dbReference type="NCBI Taxonomy" id="34317"/>
    <lineage>
        <taxon>Eukaryota</taxon>
        <taxon>Viridiplantae</taxon>
        <taxon>Streptophyta</taxon>
        <taxon>Embryophyta</taxon>
        <taxon>Tracheophyta</taxon>
        <taxon>Spermatophyta</taxon>
        <taxon>Magnoliopsida</taxon>
        <taxon>eudicotyledons</taxon>
        <taxon>Gunneridae</taxon>
        <taxon>Pentapetalae</taxon>
        <taxon>rosids</taxon>
        <taxon>malvids</taxon>
        <taxon>Myrtales</taxon>
        <taxon>Myrtaceae</taxon>
        <taxon>Myrtoideae</taxon>
        <taxon>Eucalypteae</taxon>
        <taxon>Eucalyptus</taxon>
    </lineage>
</organism>
<dbReference type="Proteomes" id="UP001634007">
    <property type="component" value="Unassembled WGS sequence"/>
</dbReference>
<keyword evidence="2" id="KW-0732">Signal</keyword>